<feature type="domain" description="RBP-J/Cbf11/Cbf12 DNA binding" evidence="1">
    <location>
        <begin position="25"/>
        <end position="89"/>
    </location>
</feature>
<evidence type="ECO:0000313" key="2">
    <source>
        <dbReference type="EMBL" id="GMT26140.1"/>
    </source>
</evidence>
<dbReference type="EMBL" id="BTSY01000004">
    <property type="protein sequence ID" value="GMT26140.1"/>
    <property type="molecule type" value="Genomic_DNA"/>
</dbReference>
<dbReference type="SUPFAM" id="SSF49417">
    <property type="entry name" value="p53-like transcription factors"/>
    <property type="match status" value="1"/>
</dbReference>
<dbReference type="SMART" id="SM01267">
    <property type="entry name" value="LAG1_DNAbind"/>
    <property type="match status" value="1"/>
</dbReference>
<dbReference type="GO" id="GO:0003677">
    <property type="term" value="F:DNA binding"/>
    <property type="evidence" value="ECO:0007669"/>
    <property type="project" value="InterPro"/>
</dbReference>
<dbReference type="GO" id="GO:0005634">
    <property type="term" value="C:nucleus"/>
    <property type="evidence" value="ECO:0007669"/>
    <property type="project" value="InterPro"/>
</dbReference>
<keyword evidence="3" id="KW-1185">Reference proteome</keyword>
<dbReference type="AlphaFoldDB" id="A0AAV5W657"/>
<dbReference type="InterPro" id="IPR008967">
    <property type="entry name" value="p53-like_TF_DNA-bd_sf"/>
</dbReference>
<dbReference type="Gene3D" id="2.60.40.1450">
    <property type="entry name" value="LAG1, DNA binding domain"/>
    <property type="match status" value="1"/>
</dbReference>
<feature type="non-terminal residue" evidence="2">
    <location>
        <position position="89"/>
    </location>
</feature>
<accession>A0AAV5W657</accession>
<dbReference type="GO" id="GO:0001228">
    <property type="term" value="F:DNA-binding transcription activator activity, RNA polymerase II-specific"/>
    <property type="evidence" value="ECO:0007669"/>
    <property type="project" value="InterPro"/>
</dbReference>
<dbReference type="InterPro" id="IPR037095">
    <property type="entry name" value="RBP-J/Cbf11_DNA-bd_sf"/>
</dbReference>
<organism evidence="2 3">
    <name type="scientific">Pristionchus fissidentatus</name>
    <dbReference type="NCBI Taxonomy" id="1538716"/>
    <lineage>
        <taxon>Eukaryota</taxon>
        <taxon>Metazoa</taxon>
        <taxon>Ecdysozoa</taxon>
        <taxon>Nematoda</taxon>
        <taxon>Chromadorea</taxon>
        <taxon>Rhabditida</taxon>
        <taxon>Rhabditina</taxon>
        <taxon>Diplogasteromorpha</taxon>
        <taxon>Diplogasteroidea</taxon>
        <taxon>Neodiplogasteridae</taxon>
        <taxon>Pristionchus</taxon>
    </lineage>
</organism>
<dbReference type="Proteomes" id="UP001432322">
    <property type="component" value="Unassembled WGS sequence"/>
</dbReference>
<gene>
    <name evidence="2" type="ORF">PFISCL1PPCAC_17437</name>
</gene>
<dbReference type="InterPro" id="IPR015351">
    <property type="entry name" value="RBP-J/Cbf11/Cbf12_DNA-bd"/>
</dbReference>
<protein>
    <recommendedName>
        <fullName evidence="1">RBP-J/Cbf11/Cbf12 DNA binding domain-containing protein</fullName>
    </recommendedName>
</protein>
<name>A0AAV5W657_9BILA</name>
<sequence length="89" mass="10050">TPPNTPLSRDAMRQYLESPEDYECVFTIFHAKVAQKSYGTEKRFFCPPPSVYLSGGGWSSKRALVERLYKEAAALVAPNQALENIRNLQ</sequence>
<evidence type="ECO:0000313" key="3">
    <source>
        <dbReference type="Proteomes" id="UP001432322"/>
    </source>
</evidence>
<dbReference type="InterPro" id="IPR040159">
    <property type="entry name" value="CLS_fam"/>
</dbReference>
<dbReference type="PANTHER" id="PTHR10665">
    <property type="entry name" value="RECOMBINING BINDING PROTEIN SUPPRESSOR OF HAIRLESS"/>
    <property type="match status" value="1"/>
</dbReference>
<feature type="non-terminal residue" evidence="2">
    <location>
        <position position="1"/>
    </location>
</feature>
<comment type="caution">
    <text evidence="2">The sequence shown here is derived from an EMBL/GenBank/DDBJ whole genome shotgun (WGS) entry which is preliminary data.</text>
</comment>
<evidence type="ECO:0000259" key="1">
    <source>
        <dbReference type="SMART" id="SM01267"/>
    </source>
</evidence>
<proteinExistence type="predicted"/>
<reference evidence="2" key="1">
    <citation type="submission" date="2023-10" db="EMBL/GenBank/DDBJ databases">
        <title>Genome assembly of Pristionchus species.</title>
        <authorList>
            <person name="Yoshida K."/>
            <person name="Sommer R.J."/>
        </authorList>
    </citation>
    <scope>NUCLEOTIDE SEQUENCE</scope>
    <source>
        <strain evidence="2">RS5133</strain>
    </source>
</reference>
<dbReference type="Pfam" id="PF09271">
    <property type="entry name" value="LAG1-DNAbind"/>
    <property type="match status" value="1"/>
</dbReference>